<name>U1GUJ9_TRESO</name>
<comment type="caution">
    <text evidence="1">The sequence shown here is derived from an EMBL/GenBank/DDBJ whole genome shotgun (WGS) entry which is preliminary data.</text>
</comment>
<dbReference type="Proteomes" id="UP000016646">
    <property type="component" value="Unassembled WGS sequence"/>
</dbReference>
<dbReference type="STRING" id="1125725.HMPREF1325_2410"/>
<evidence type="ECO:0000313" key="1">
    <source>
        <dbReference type="EMBL" id="ERF61615.1"/>
    </source>
</evidence>
<evidence type="ECO:0000313" key="2">
    <source>
        <dbReference type="EMBL" id="ERK02685.1"/>
    </source>
</evidence>
<keyword evidence="4" id="KW-1185">Reference proteome</keyword>
<evidence type="ECO:0000313" key="3">
    <source>
        <dbReference type="Proteomes" id="UP000016412"/>
    </source>
</evidence>
<dbReference type="Gene3D" id="1.10.1220.10">
    <property type="entry name" value="Met repressor-like"/>
    <property type="match status" value="1"/>
</dbReference>
<dbReference type="InterPro" id="IPR013321">
    <property type="entry name" value="Arc_rbn_hlx_hlx"/>
</dbReference>
<protein>
    <submittedName>
        <fullName evidence="1">HicB family protein</fullName>
    </submittedName>
</protein>
<dbReference type="OrthoDB" id="5297106at2"/>
<dbReference type="InterPro" id="IPR010985">
    <property type="entry name" value="Ribbon_hlx_hlx"/>
</dbReference>
<dbReference type="Pfam" id="PF05534">
    <property type="entry name" value="HicB"/>
    <property type="match status" value="1"/>
</dbReference>
<dbReference type="EMBL" id="AVQI01000050">
    <property type="protein sequence ID" value="ERK02685.1"/>
    <property type="molecule type" value="Genomic_DNA"/>
</dbReference>
<dbReference type="SUPFAM" id="SSF47598">
    <property type="entry name" value="Ribbon-helix-helix"/>
    <property type="match status" value="1"/>
</dbReference>
<gene>
    <name evidence="2" type="ORF">HMPREF0860_0162</name>
    <name evidence="1" type="ORF">HMPREF1325_2410</name>
</gene>
<dbReference type="Proteomes" id="UP000016412">
    <property type="component" value="Unassembled WGS sequence"/>
</dbReference>
<reference evidence="3 4" key="1">
    <citation type="submission" date="2013-08" db="EMBL/GenBank/DDBJ databases">
        <authorList>
            <person name="Durkin A.S."/>
            <person name="Haft D.R."/>
            <person name="McCorrison J."/>
            <person name="Torralba M."/>
            <person name="Gillis M."/>
            <person name="Haft D.H."/>
            <person name="Methe B."/>
            <person name="Sutton G."/>
            <person name="Nelson K.E."/>
        </authorList>
    </citation>
    <scope>NUCLEOTIDE SEQUENCE [LARGE SCALE GENOMIC DNA]</scope>
    <source>
        <strain evidence="2 4">ATCC 35536</strain>
        <strain evidence="1 3">VPI DR56BR1116</strain>
    </source>
</reference>
<accession>U1GUJ9</accession>
<dbReference type="RefSeq" id="WP_021329492.1">
    <property type="nucleotide sequence ID" value="NZ_AUZJ01000009.1"/>
</dbReference>
<organism evidence="1 3">
    <name type="scientific">Treponema socranskii subsp. socranskii VPI DR56BR1116 = ATCC 35536</name>
    <dbReference type="NCBI Taxonomy" id="1125725"/>
    <lineage>
        <taxon>Bacteria</taxon>
        <taxon>Pseudomonadati</taxon>
        <taxon>Spirochaetota</taxon>
        <taxon>Spirochaetia</taxon>
        <taxon>Spirochaetales</taxon>
        <taxon>Treponemataceae</taxon>
        <taxon>Treponema</taxon>
    </lineage>
</organism>
<dbReference type="GO" id="GO:0006355">
    <property type="term" value="P:regulation of DNA-templated transcription"/>
    <property type="evidence" value="ECO:0007669"/>
    <property type="project" value="InterPro"/>
</dbReference>
<dbReference type="SUPFAM" id="SSF143100">
    <property type="entry name" value="TTHA1013/TTHA0281-like"/>
    <property type="match status" value="1"/>
</dbReference>
<dbReference type="InterPro" id="IPR035069">
    <property type="entry name" value="TTHA1013/TTHA0281-like"/>
</dbReference>
<evidence type="ECO:0000313" key="4">
    <source>
        <dbReference type="Proteomes" id="UP000016646"/>
    </source>
</evidence>
<dbReference type="PATRIC" id="fig|1125725.3.peg.479"/>
<sequence length="116" mass="13116">MKDILQYKDFIGSVHFNAADEIFFGKIEGIDDLVSFEGNTVSELKQAFEEAVNDYIILCKASGKRIEKSYKGSFNVRIAPELHKKAKLLSVMQGISLNQFIQKAVEQEVIRESLTN</sequence>
<dbReference type="InterPro" id="IPR008651">
    <property type="entry name" value="Uncharacterised_HicB"/>
</dbReference>
<dbReference type="EMBL" id="AUZJ01000009">
    <property type="protein sequence ID" value="ERF61615.1"/>
    <property type="molecule type" value="Genomic_DNA"/>
</dbReference>
<proteinExistence type="predicted"/>
<dbReference type="AlphaFoldDB" id="U1GUJ9"/>
<dbReference type="eggNOG" id="COG4226">
    <property type="taxonomic scope" value="Bacteria"/>
</dbReference>